<name>A0AAD5F464_PRUDU</name>
<feature type="compositionally biased region" description="Basic and acidic residues" evidence="1">
    <location>
        <begin position="1"/>
        <end position="13"/>
    </location>
</feature>
<keyword evidence="3" id="KW-1185">Reference proteome</keyword>
<reference evidence="2 3" key="1">
    <citation type="journal article" date="2022" name="G3 (Bethesda)">
        <title>Whole-genome sequence and methylome profiling of the almond [Prunus dulcis (Mill.) D.A. Webb] cultivar 'Nonpareil'.</title>
        <authorList>
            <person name="D'Amico-Willman K.M."/>
            <person name="Ouma W.Z."/>
            <person name="Meulia T."/>
            <person name="Sideli G.M."/>
            <person name="Gradziel T.M."/>
            <person name="Fresnedo-Ramirez J."/>
        </authorList>
    </citation>
    <scope>NUCLEOTIDE SEQUENCE [LARGE SCALE GENOMIC DNA]</scope>
    <source>
        <strain evidence="2">Clone GOH B32 T37-40</strain>
    </source>
</reference>
<dbReference type="AlphaFoldDB" id="A0AAD5F464"/>
<protein>
    <submittedName>
        <fullName evidence="2">Uncharacterized protein</fullName>
    </submittedName>
</protein>
<comment type="caution">
    <text evidence="2">The sequence shown here is derived from an EMBL/GenBank/DDBJ whole genome shotgun (WGS) entry which is preliminary data.</text>
</comment>
<dbReference type="EMBL" id="JAJFAZ020000001">
    <property type="protein sequence ID" value="KAI5352488.1"/>
    <property type="molecule type" value="Genomic_DNA"/>
</dbReference>
<evidence type="ECO:0000313" key="3">
    <source>
        <dbReference type="Proteomes" id="UP001054821"/>
    </source>
</evidence>
<dbReference type="Proteomes" id="UP001054821">
    <property type="component" value="Chromosome 1"/>
</dbReference>
<feature type="compositionally biased region" description="Polar residues" evidence="1">
    <location>
        <begin position="19"/>
        <end position="28"/>
    </location>
</feature>
<proteinExistence type="predicted"/>
<accession>A0AAD5F464</accession>
<evidence type="ECO:0000256" key="1">
    <source>
        <dbReference type="SAM" id="MobiDB-lite"/>
    </source>
</evidence>
<evidence type="ECO:0000313" key="2">
    <source>
        <dbReference type="EMBL" id="KAI5352488.1"/>
    </source>
</evidence>
<feature type="region of interest" description="Disordered" evidence="1">
    <location>
        <begin position="1"/>
        <end position="69"/>
    </location>
</feature>
<organism evidence="2 3">
    <name type="scientific">Prunus dulcis</name>
    <name type="common">Almond</name>
    <name type="synonym">Amygdalus dulcis</name>
    <dbReference type="NCBI Taxonomy" id="3755"/>
    <lineage>
        <taxon>Eukaryota</taxon>
        <taxon>Viridiplantae</taxon>
        <taxon>Streptophyta</taxon>
        <taxon>Embryophyta</taxon>
        <taxon>Tracheophyta</taxon>
        <taxon>Spermatophyta</taxon>
        <taxon>Magnoliopsida</taxon>
        <taxon>eudicotyledons</taxon>
        <taxon>Gunneridae</taxon>
        <taxon>Pentapetalae</taxon>
        <taxon>rosids</taxon>
        <taxon>fabids</taxon>
        <taxon>Rosales</taxon>
        <taxon>Rosaceae</taxon>
        <taxon>Amygdaloideae</taxon>
        <taxon>Amygdaleae</taxon>
        <taxon>Prunus</taxon>
    </lineage>
</organism>
<gene>
    <name evidence="2" type="ORF">L3X38_005379</name>
</gene>
<sequence>MECLRLGKFDVPPKKKPQSKLQNDQVQRTRNKRVGDDGVNSSNYVRQQVKRAHDVTKPPTEASNNIFDEGDSTTKYELYNGGIEVGFEMFRKYAQLVDGGSTKWDKIQVYEAIAILEKRAP</sequence>